<keyword evidence="1" id="KW-0812">Transmembrane</keyword>
<protein>
    <submittedName>
        <fullName evidence="2">Uncharacterized protein</fullName>
    </submittedName>
</protein>
<evidence type="ECO:0000313" key="2">
    <source>
        <dbReference type="EMBL" id="NIE50135.1"/>
    </source>
</evidence>
<feature type="transmembrane region" description="Helical" evidence="1">
    <location>
        <begin position="42"/>
        <end position="66"/>
    </location>
</feature>
<name>A0A6G5AGL4_RHIMP</name>
<organism evidence="2">
    <name type="scientific">Rhipicephalus microplus</name>
    <name type="common">Cattle tick</name>
    <name type="synonym">Boophilus microplus</name>
    <dbReference type="NCBI Taxonomy" id="6941"/>
    <lineage>
        <taxon>Eukaryota</taxon>
        <taxon>Metazoa</taxon>
        <taxon>Ecdysozoa</taxon>
        <taxon>Arthropoda</taxon>
        <taxon>Chelicerata</taxon>
        <taxon>Arachnida</taxon>
        <taxon>Acari</taxon>
        <taxon>Parasitiformes</taxon>
        <taxon>Ixodida</taxon>
        <taxon>Ixodoidea</taxon>
        <taxon>Ixodidae</taxon>
        <taxon>Rhipicephalinae</taxon>
        <taxon>Rhipicephalus</taxon>
        <taxon>Boophilus</taxon>
    </lineage>
</organism>
<dbReference type="EMBL" id="GIKN01007862">
    <property type="protein sequence ID" value="NIE50135.1"/>
    <property type="molecule type" value="Transcribed_RNA"/>
</dbReference>
<evidence type="ECO:0000256" key="1">
    <source>
        <dbReference type="SAM" id="Phobius"/>
    </source>
</evidence>
<dbReference type="AlphaFoldDB" id="A0A6G5AGL4"/>
<reference evidence="2" key="1">
    <citation type="submission" date="2020-03" db="EMBL/GenBank/DDBJ databases">
        <title>A transcriptome and proteome of the tick Rhipicephalus microplus shaped by the genetic composition of its hosts and developmental stage.</title>
        <authorList>
            <person name="Garcia G.R."/>
            <person name="Ribeiro J.M.C."/>
            <person name="Maruyama S.R."/>
            <person name="Gardinasse L.G."/>
            <person name="Nelson K."/>
            <person name="Ferreira B.R."/>
            <person name="Andrade T.G."/>
            <person name="Santos I.K.F.M."/>
        </authorList>
    </citation>
    <scope>NUCLEOTIDE SEQUENCE</scope>
    <source>
        <strain evidence="2">NSGR</strain>
        <tissue evidence="2">Salivary glands</tissue>
    </source>
</reference>
<keyword evidence="1" id="KW-0472">Membrane</keyword>
<keyword evidence="1" id="KW-1133">Transmembrane helix</keyword>
<proteinExistence type="predicted"/>
<accession>A0A6G5AGL4</accession>
<sequence length="96" mass="11267">MLLYAYFLYTYLSKPYKKFFKTLAFVQYIICISGRIEELLKLNITISSCSIIHCFLFSSLILIIFVNCRSEKAQFPLLFLSPSAPFALYKRETEIQ</sequence>